<dbReference type="CDD" id="cd05466">
    <property type="entry name" value="PBP2_LTTR_substrate"/>
    <property type="match status" value="1"/>
</dbReference>
<dbReference type="InterPro" id="IPR000847">
    <property type="entry name" value="LysR_HTH_N"/>
</dbReference>
<dbReference type="PANTHER" id="PTHR30126">
    <property type="entry name" value="HTH-TYPE TRANSCRIPTIONAL REGULATOR"/>
    <property type="match status" value="1"/>
</dbReference>
<dbReference type="InterPro" id="IPR036390">
    <property type="entry name" value="WH_DNA-bd_sf"/>
</dbReference>
<keyword evidence="7" id="KW-1185">Reference proteome</keyword>
<dbReference type="Gene3D" id="3.40.190.10">
    <property type="entry name" value="Periplasmic binding protein-like II"/>
    <property type="match status" value="2"/>
</dbReference>
<dbReference type="PRINTS" id="PR00039">
    <property type="entry name" value="HTHLYSR"/>
</dbReference>
<evidence type="ECO:0000313" key="7">
    <source>
        <dbReference type="Proteomes" id="UP000297535"/>
    </source>
</evidence>
<dbReference type="OrthoDB" id="9786526at2"/>
<dbReference type="SUPFAM" id="SSF53850">
    <property type="entry name" value="Periplasmic binding protein-like II"/>
    <property type="match status" value="1"/>
</dbReference>
<keyword evidence="2" id="KW-0805">Transcription regulation</keyword>
<dbReference type="PROSITE" id="PS50931">
    <property type="entry name" value="HTH_LYSR"/>
    <property type="match status" value="1"/>
</dbReference>
<name>A0A4Z0NMJ7_9HYPH</name>
<reference evidence="6 7" key="1">
    <citation type="submission" date="2019-04" db="EMBL/GenBank/DDBJ databases">
        <authorList>
            <person name="Feng G."/>
            <person name="Zhu H."/>
        </authorList>
    </citation>
    <scope>NUCLEOTIDE SEQUENCE [LARGE SCALE GENOMIC DNA]</scope>
    <source>
        <strain evidence="6 7">6HR-1</strain>
    </source>
</reference>
<dbReference type="AlphaFoldDB" id="A0A4Z0NMJ7"/>
<evidence type="ECO:0000313" key="6">
    <source>
        <dbReference type="EMBL" id="TGD97789.1"/>
    </source>
</evidence>
<sequence length="300" mass="32970">MATLKQLEALHWIAVLGSYEKAAERLNTTQSAVSKRIQELEADLGTALFDRSKRRVRLTVKGEAILPLTDELLDLHARLVAIGSSQAAPIRQLRFGVTELTALTWLPAFVAEIRATYPAIVLEPEVEMSTDLFQRLRDGTLDFIVVPDSIWQPGFTSVPLASVQNVWMCSPALMHDRGIVPLAEIGRFNILTQGTRSGSGLFFAKWLEGCGVRFPRLVTSNSMIALVGLTIAEIGISYLPLHCCGGLIEQGKLRVIETDPPLPPVTYAAMFRSDESANVVNTISSISRATCDFSHPIRWA</sequence>
<dbReference type="GO" id="GO:0000976">
    <property type="term" value="F:transcription cis-regulatory region binding"/>
    <property type="evidence" value="ECO:0007669"/>
    <property type="project" value="TreeGrafter"/>
</dbReference>
<feature type="domain" description="HTH lysR-type" evidence="5">
    <location>
        <begin position="1"/>
        <end position="59"/>
    </location>
</feature>
<proteinExistence type="inferred from homology"/>
<evidence type="ECO:0000256" key="1">
    <source>
        <dbReference type="ARBA" id="ARBA00009437"/>
    </source>
</evidence>
<dbReference type="PANTHER" id="PTHR30126:SF77">
    <property type="entry name" value="TRANSCRIPTIONAL REGULATORY PROTEIN"/>
    <property type="match status" value="1"/>
</dbReference>
<dbReference type="Pfam" id="PF00126">
    <property type="entry name" value="HTH_1"/>
    <property type="match status" value="1"/>
</dbReference>
<evidence type="ECO:0000256" key="2">
    <source>
        <dbReference type="ARBA" id="ARBA00023015"/>
    </source>
</evidence>
<dbReference type="Pfam" id="PF03466">
    <property type="entry name" value="LysR_substrate"/>
    <property type="match status" value="1"/>
</dbReference>
<gene>
    <name evidence="6" type="ORF">EU555_19285</name>
</gene>
<keyword evidence="3" id="KW-0238">DNA-binding</keyword>
<comment type="caution">
    <text evidence="6">The sequence shown here is derived from an EMBL/GenBank/DDBJ whole genome shotgun (WGS) entry which is preliminary data.</text>
</comment>
<dbReference type="InterPro" id="IPR036388">
    <property type="entry name" value="WH-like_DNA-bd_sf"/>
</dbReference>
<dbReference type="SUPFAM" id="SSF46785">
    <property type="entry name" value="Winged helix' DNA-binding domain"/>
    <property type="match status" value="1"/>
</dbReference>
<dbReference type="GO" id="GO:0003700">
    <property type="term" value="F:DNA-binding transcription factor activity"/>
    <property type="evidence" value="ECO:0007669"/>
    <property type="project" value="InterPro"/>
</dbReference>
<comment type="similarity">
    <text evidence="1">Belongs to the LysR transcriptional regulatory family.</text>
</comment>
<evidence type="ECO:0000256" key="3">
    <source>
        <dbReference type="ARBA" id="ARBA00023125"/>
    </source>
</evidence>
<evidence type="ECO:0000256" key="4">
    <source>
        <dbReference type="ARBA" id="ARBA00023163"/>
    </source>
</evidence>
<dbReference type="Gene3D" id="1.10.10.10">
    <property type="entry name" value="Winged helix-like DNA-binding domain superfamily/Winged helix DNA-binding domain"/>
    <property type="match status" value="1"/>
</dbReference>
<evidence type="ECO:0000259" key="5">
    <source>
        <dbReference type="PROSITE" id="PS50931"/>
    </source>
</evidence>
<dbReference type="InterPro" id="IPR005119">
    <property type="entry name" value="LysR_subst-bd"/>
</dbReference>
<protein>
    <submittedName>
        <fullName evidence="6">LysR family transcriptional regulator</fullName>
    </submittedName>
</protein>
<accession>A0A4Z0NMJ7</accession>
<dbReference type="Proteomes" id="UP000297535">
    <property type="component" value="Unassembled WGS sequence"/>
</dbReference>
<organism evidence="6 7">
    <name type="scientific">Methylobacterium nonmethylotrophicum</name>
    <dbReference type="NCBI Taxonomy" id="1141884"/>
    <lineage>
        <taxon>Bacteria</taxon>
        <taxon>Pseudomonadati</taxon>
        <taxon>Pseudomonadota</taxon>
        <taxon>Alphaproteobacteria</taxon>
        <taxon>Hyphomicrobiales</taxon>
        <taxon>Methylobacteriaceae</taxon>
        <taxon>Methylobacterium</taxon>
    </lineage>
</organism>
<dbReference type="EMBL" id="SRLB01000013">
    <property type="protein sequence ID" value="TGD97789.1"/>
    <property type="molecule type" value="Genomic_DNA"/>
</dbReference>
<keyword evidence="4" id="KW-0804">Transcription</keyword>